<protein>
    <submittedName>
        <fullName evidence="1">Uncharacterized protein</fullName>
    </submittedName>
</protein>
<dbReference type="Pfam" id="PF05256">
    <property type="entry name" value="UPF0223"/>
    <property type="match status" value="1"/>
</dbReference>
<dbReference type="AlphaFoldDB" id="A0A0R2KCK1"/>
<accession>A0A0R2KCK1</accession>
<name>A0A0R2KCK1_9LACO</name>
<dbReference type="InterPro" id="IPR023324">
    <property type="entry name" value="BH2638-like_sf"/>
</dbReference>
<dbReference type="InterPro" id="IPR007920">
    <property type="entry name" value="UPF0223"/>
</dbReference>
<gene>
    <name evidence="1" type="ORF">IV43_GL002047</name>
</gene>
<proteinExistence type="predicted"/>
<dbReference type="Gene3D" id="1.10.220.80">
    <property type="entry name" value="BH2638-like"/>
    <property type="match status" value="1"/>
</dbReference>
<dbReference type="STRING" id="89059.LAC1533_1355"/>
<sequence length="101" mass="12173">MEDELMNTENYEYPLMPEWDISEVIIATDFYQAVEKLYTIGISRVEFLTKYQRFQELEPAKMTQKQLDKRFETASGYSIYAASQYVLKNEQKFQRFKTKKE</sequence>
<evidence type="ECO:0000313" key="2">
    <source>
        <dbReference type="Proteomes" id="UP000051491"/>
    </source>
</evidence>
<dbReference type="SUPFAM" id="SSF158504">
    <property type="entry name" value="BH2638-like"/>
    <property type="match status" value="1"/>
</dbReference>
<organism evidence="1 2">
    <name type="scientific">Ligilactobacillus acidipiscis</name>
    <dbReference type="NCBI Taxonomy" id="89059"/>
    <lineage>
        <taxon>Bacteria</taxon>
        <taxon>Bacillati</taxon>
        <taxon>Bacillota</taxon>
        <taxon>Bacilli</taxon>
        <taxon>Lactobacillales</taxon>
        <taxon>Lactobacillaceae</taxon>
        <taxon>Ligilactobacillus</taxon>
    </lineage>
</organism>
<comment type="caution">
    <text evidence="1">The sequence shown here is derived from an EMBL/GenBank/DDBJ whole genome shotgun (WGS) entry which is preliminary data.</text>
</comment>
<dbReference type="EMBL" id="JQBK01000008">
    <property type="protein sequence ID" value="KRN87067.1"/>
    <property type="molecule type" value="Genomic_DNA"/>
</dbReference>
<reference evidence="1 2" key="1">
    <citation type="journal article" date="2015" name="Genome Announc.">
        <title>Expanding the biotechnology potential of lactobacilli through comparative genomics of 213 strains and associated genera.</title>
        <authorList>
            <person name="Sun Z."/>
            <person name="Harris H.M."/>
            <person name="McCann A."/>
            <person name="Guo C."/>
            <person name="Argimon S."/>
            <person name="Zhang W."/>
            <person name="Yang X."/>
            <person name="Jeffery I.B."/>
            <person name="Cooney J.C."/>
            <person name="Kagawa T.F."/>
            <person name="Liu W."/>
            <person name="Song Y."/>
            <person name="Salvetti E."/>
            <person name="Wrobel A."/>
            <person name="Rasinkangas P."/>
            <person name="Parkhill J."/>
            <person name="Rea M.C."/>
            <person name="O'Sullivan O."/>
            <person name="Ritari J."/>
            <person name="Douillard F.P."/>
            <person name="Paul Ross R."/>
            <person name="Yang R."/>
            <person name="Briner A.E."/>
            <person name="Felis G.E."/>
            <person name="de Vos W.M."/>
            <person name="Barrangou R."/>
            <person name="Klaenhammer T.R."/>
            <person name="Caufield P.W."/>
            <person name="Cui Y."/>
            <person name="Zhang H."/>
            <person name="O'Toole P.W."/>
        </authorList>
    </citation>
    <scope>NUCLEOTIDE SEQUENCE [LARGE SCALE GENOMIC DNA]</scope>
    <source>
        <strain evidence="1 2">DSM 15353</strain>
    </source>
</reference>
<evidence type="ECO:0000313" key="1">
    <source>
        <dbReference type="EMBL" id="KRN87067.1"/>
    </source>
</evidence>
<dbReference type="PATRIC" id="fig|89059.3.peg.2164"/>
<dbReference type="Proteomes" id="UP000051491">
    <property type="component" value="Unassembled WGS sequence"/>
</dbReference>